<accession>A0A855X1E3</accession>
<protein>
    <submittedName>
        <fullName evidence="4">GNAT family N-acetyltransferase</fullName>
    </submittedName>
</protein>
<dbReference type="Pfam" id="PF00583">
    <property type="entry name" value="Acetyltransf_1"/>
    <property type="match status" value="1"/>
</dbReference>
<dbReference type="AlphaFoldDB" id="A0A855X1E3"/>
<organism evidence="4 5">
    <name type="scientific">candidate division GN15 bacterium</name>
    <dbReference type="NCBI Taxonomy" id="2072418"/>
    <lineage>
        <taxon>Bacteria</taxon>
        <taxon>candidate division GN15</taxon>
    </lineage>
</organism>
<dbReference type="PANTHER" id="PTHR43072:SF23">
    <property type="entry name" value="UPF0039 PROTEIN C11D3.02C"/>
    <property type="match status" value="1"/>
</dbReference>
<dbReference type="Proteomes" id="UP000250918">
    <property type="component" value="Unassembled WGS sequence"/>
</dbReference>
<evidence type="ECO:0000256" key="1">
    <source>
        <dbReference type="ARBA" id="ARBA00022679"/>
    </source>
</evidence>
<reference evidence="4 5" key="1">
    <citation type="journal article" date="2018" name="ISME J.">
        <title>A methanotrophic archaeon couples anaerobic oxidation of methane to Fe(III) reduction.</title>
        <authorList>
            <person name="Cai C."/>
            <person name="Leu A.O."/>
            <person name="Xie G.J."/>
            <person name="Guo J."/>
            <person name="Feng Y."/>
            <person name="Zhao J.X."/>
            <person name="Tyson G.W."/>
            <person name="Yuan Z."/>
            <person name="Hu S."/>
        </authorList>
    </citation>
    <scope>NUCLEOTIDE SEQUENCE [LARGE SCALE GENOMIC DNA]</scope>
    <source>
        <strain evidence="4">FeB_12</strain>
    </source>
</reference>
<proteinExistence type="predicted"/>
<name>A0A855X1E3_9BACT</name>
<evidence type="ECO:0000313" key="5">
    <source>
        <dbReference type="Proteomes" id="UP000250918"/>
    </source>
</evidence>
<keyword evidence="2" id="KW-0012">Acyltransferase</keyword>
<evidence type="ECO:0000256" key="2">
    <source>
        <dbReference type="ARBA" id="ARBA00023315"/>
    </source>
</evidence>
<dbReference type="InterPro" id="IPR016181">
    <property type="entry name" value="Acyl_CoA_acyltransferase"/>
</dbReference>
<feature type="domain" description="N-acetyltransferase" evidence="3">
    <location>
        <begin position="3"/>
        <end position="163"/>
    </location>
</feature>
<evidence type="ECO:0000313" key="4">
    <source>
        <dbReference type="EMBL" id="PWB70894.1"/>
    </source>
</evidence>
<dbReference type="InterPro" id="IPR000182">
    <property type="entry name" value="GNAT_dom"/>
</dbReference>
<dbReference type="PROSITE" id="PS51186">
    <property type="entry name" value="GNAT"/>
    <property type="match status" value="1"/>
</dbReference>
<dbReference type="GO" id="GO:0016747">
    <property type="term" value="F:acyltransferase activity, transferring groups other than amino-acyl groups"/>
    <property type="evidence" value="ECO:0007669"/>
    <property type="project" value="InterPro"/>
</dbReference>
<gene>
    <name evidence="4" type="ORF">C3F09_08535</name>
</gene>
<dbReference type="PANTHER" id="PTHR43072">
    <property type="entry name" value="N-ACETYLTRANSFERASE"/>
    <property type="match status" value="1"/>
</dbReference>
<comment type="caution">
    <text evidence="4">The sequence shown here is derived from an EMBL/GenBank/DDBJ whole genome shotgun (WGS) entry which is preliminary data.</text>
</comment>
<keyword evidence="1 4" id="KW-0808">Transferase</keyword>
<dbReference type="SUPFAM" id="SSF55729">
    <property type="entry name" value="Acyl-CoA N-acyltransferases (Nat)"/>
    <property type="match status" value="1"/>
</dbReference>
<sequence length="164" mass="18533">MPYTIRPAEDKDREAINTLFNHFVTTSMAAYPEKPYEGGVYDRLRNAGGSHPFLVAATETGAVIAFAQARPYHGADSIRRTAEITYFILPEHQGHGLGERLLNKLIELVRPIGVDNLLGSISSHNEQSLKFHQKHGFVEVGRFRKVGRKWGKDFDLVWVQRFIG</sequence>
<dbReference type="Gene3D" id="3.40.630.30">
    <property type="match status" value="1"/>
</dbReference>
<dbReference type="EMBL" id="PQAP01000132">
    <property type="protein sequence ID" value="PWB70894.1"/>
    <property type="molecule type" value="Genomic_DNA"/>
</dbReference>
<evidence type="ECO:0000259" key="3">
    <source>
        <dbReference type="PROSITE" id="PS51186"/>
    </source>
</evidence>
<dbReference type="CDD" id="cd04301">
    <property type="entry name" value="NAT_SF"/>
    <property type="match status" value="1"/>
</dbReference>